<reference evidence="4" key="1">
    <citation type="submission" date="2016-06" db="UniProtKB">
        <authorList>
            <consortium name="WormBaseParasite"/>
        </authorList>
    </citation>
    <scope>IDENTIFICATION</scope>
</reference>
<sequence length="245" mass="28003">MFGKSKGRQRLPHNSGFRKPRPPKKAKKRGAVRGDFSLPSDTNTETSKIHVLYETAITVWDNRIRDKSDKKLAQEKRQRRFKVCPRSGRVRSSARQWYLAEIAENKENEASEKCEIGDRDEVLNAKPSVRDITLEYFVVNRCAKVTTKKRKQETLRKHAVKFEYSLKKTLEGLSSKAACHKLPSPANLCPSTMFANVKCFKRGLGNQPSLYDYDYWKEKGYGMPGCHCGLFNRDTAFSSDLSCGL</sequence>
<gene>
    <name evidence="2" type="ORF">GPUH_LOCUS14725</name>
</gene>
<protein>
    <submittedName>
        <fullName evidence="4">SCP domain-containing protein</fullName>
    </submittedName>
</protein>
<dbReference type="Proteomes" id="UP000271098">
    <property type="component" value="Unassembled WGS sequence"/>
</dbReference>
<dbReference type="WBParaSite" id="GPUH_0001474401-mRNA-1">
    <property type="protein sequence ID" value="GPUH_0001474401-mRNA-1"/>
    <property type="gene ID" value="GPUH_0001474401"/>
</dbReference>
<reference evidence="2 3" key="2">
    <citation type="submission" date="2018-11" db="EMBL/GenBank/DDBJ databases">
        <authorList>
            <consortium name="Pathogen Informatics"/>
        </authorList>
    </citation>
    <scope>NUCLEOTIDE SEQUENCE [LARGE SCALE GENOMIC DNA]</scope>
</reference>
<evidence type="ECO:0000313" key="2">
    <source>
        <dbReference type="EMBL" id="VDN24665.1"/>
    </source>
</evidence>
<dbReference type="EMBL" id="UYRT01081585">
    <property type="protein sequence ID" value="VDN24665.1"/>
    <property type="molecule type" value="Genomic_DNA"/>
</dbReference>
<keyword evidence="3" id="KW-1185">Reference proteome</keyword>
<name>A0A183E184_9BILA</name>
<dbReference type="AlphaFoldDB" id="A0A183E184"/>
<organism evidence="4">
    <name type="scientific">Gongylonema pulchrum</name>
    <dbReference type="NCBI Taxonomy" id="637853"/>
    <lineage>
        <taxon>Eukaryota</taxon>
        <taxon>Metazoa</taxon>
        <taxon>Ecdysozoa</taxon>
        <taxon>Nematoda</taxon>
        <taxon>Chromadorea</taxon>
        <taxon>Rhabditida</taxon>
        <taxon>Spirurina</taxon>
        <taxon>Spiruromorpha</taxon>
        <taxon>Spiruroidea</taxon>
        <taxon>Gongylonematidae</taxon>
        <taxon>Gongylonema</taxon>
    </lineage>
</organism>
<feature type="region of interest" description="Disordered" evidence="1">
    <location>
        <begin position="1"/>
        <end position="41"/>
    </location>
</feature>
<feature type="compositionally biased region" description="Basic residues" evidence="1">
    <location>
        <begin position="1"/>
        <end position="31"/>
    </location>
</feature>
<evidence type="ECO:0000256" key="1">
    <source>
        <dbReference type="SAM" id="MobiDB-lite"/>
    </source>
</evidence>
<accession>A0A183E184</accession>
<proteinExistence type="predicted"/>
<evidence type="ECO:0000313" key="4">
    <source>
        <dbReference type="WBParaSite" id="GPUH_0001474401-mRNA-1"/>
    </source>
</evidence>
<evidence type="ECO:0000313" key="3">
    <source>
        <dbReference type="Proteomes" id="UP000271098"/>
    </source>
</evidence>